<dbReference type="InterPro" id="IPR016195">
    <property type="entry name" value="Pol/histidinol_Pase-like"/>
</dbReference>
<dbReference type="Gene3D" id="3.40.50.300">
    <property type="entry name" value="P-loop containing nucleotide triphosphate hydrolases"/>
    <property type="match status" value="1"/>
</dbReference>
<evidence type="ECO:0000256" key="1">
    <source>
        <dbReference type="SAM" id="Coils"/>
    </source>
</evidence>
<feature type="coiled-coil region" evidence="1">
    <location>
        <begin position="610"/>
        <end position="654"/>
    </location>
</feature>
<dbReference type="InterPro" id="IPR052018">
    <property type="entry name" value="PHP_domain"/>
</dbReference>
<dbReference type="Gene3D" id="3.20.20.140">
    <property type="entry name" value="Metal-dependent hydrolases"/>
    <property type="match status" value="1"/>
</dbReference>
<dbReference type="EMBL" id="CAACVI010000034">
    <property type="protein sequence ID" value="VEN74655.1"/>
    <property type="molecule type" value="Genomic_DNA"/>
</dbReference>
<accession>A0A484HP69</accession>
<dbReference type="Pfam" id="PF13304">
    <property type="entry name" value="AAA_21"/>
    <property type="match status" value="1"/>
</dbReference>
<dbReference type="GO" id="GO:0035312">
    <property type="term" value="F:5'-3' DNA exonuclease activity"/>
    <property type="evidence" value="ECO:0007669"/>
    <property type="project" value="TreeGrafter"/>
</dbReference>
<dbReference type="InterPro" id="IPR054787">
    <property type="entry name" value="TrlF_ATPase"/>
</dbReference>
<dbReference type="GO" id="GO:0005524">
    <property type="term" value="F:ATP binding"/>
    <property type="evidence" value="ECO:0007669"/>
    <property type="project" value="InterPro"/>
</dbReference>
<organism evidence="3">
    <name type="scientific">uncultured Desulfobacteraceae bacterium</name>
    <dbReference type="NCBI Taxonomy" id="218296"/>
    <lineage>
        <taxon>Bacteria</taxon>
        <taxon>Pseudomonadati</taxon>
        <taxon>Thermodesulfobacteriota</taxon>
        <taxon>Desulfobacteria</taxon>
        <taxon>Desulfobacterales</taxon>
        <taxon>Desulfobacteraceae</taxon>
        <taxon>environmental samples</taxon>
    </lineage>
</organism>
<protein>
    <submittedName>
        <fullName evidence="3">ABC transporter</fullName>
    </submittedName>
</protein>
<dbReference type="PANTHER" id="PTHR42924:SF3">
    <property type="entry name" value="POLYMERASE_HISTIDINOL PHOSPHATASE N-TERMINAL DOMAIN-CONTAINING PROTEIN"/>
    <property type="match status" value="1"/>
</dbReference>
<feature type="domain" description="ATPase AAA-type core" evidence="2">
    <location>
        <begin position="628"/>
        <end position="857"/>
    </location>
</feature>
<keyword evidence="1" id="KW-0175">Coiled coil</keyword>
<proteinExistence type="predicted"/>
<dbReference type="InterPro" id="IPR003959">
    <property type="entry name" value="ATPase_AAA_core"/>
</dbReference>
<evidence type="ECO:0000313" key="3">
    <source>
        <dbReference type="EMBL" id="VEN74655.1"/>
    </source>
</evidence>
<reference evidence="3" key="1">
    <citation type="submission" date="2019-01" db="EMBL/GenBank/DDBJ databases">
        <authorList>
            <consortium name="Genoscope - CEA"/>
            <person name="William W."/>
        </authorList>
    </citation>
    <scope>NUCLEOTIDE SEQUENCE</scope>
    <source>
        <strain evidence="3">CR-1</strain>
    </source>
</reference>
<dbReference type="GO" id="GO:0004534">
    <property type="term" value="F:5'-3' RNA exonuclease activity"/>
    <property type="evidence" value="ECO:0007669"/>
    <property type="project" value="TreeGrafter"/>
</dbReference>
<dbReference type="SUPFAM" id="SSF89550">
    <property type="entry name" value="PHP domain-like"/>
    <property type="match status" value="1"/>
</dbReference>
<sequence>MTEWKWNGSRWWKFDFHAHTPASSDYGKGPNQASLKKREKEEWLLDHMRAGIDCVAITDHNTAAWIDPLKAALERLKRKKTDGFRQLYLFPGMEISVHGGIHLLAIFDPSKSGSDLEALRGAVGYKGAPGESDGVTHKSFAEVVGAIVERGGIAIPAHADKRNGLFTWKGQTLSQALDCDPIFAMEVVNPALQKPQLYNEKNPRWTELLGSDSHHPSGSPGQRYPGSHFTWVKMGVPNIEGLRLALLDGSLSARRSDQESGDPNDHAPLALESMEISRARFLGRSEKFSLGLNPWLNAVIGGRGTGKSTGVEFLRIALRRGDELPPELESDFEKYGRVYSNREDTGLLTEESSIRVIYRKNGDRFRVQWNDSGDLEPIEQESGGEWRPAEGDIRQRFPVRIYSQKQIFQLAKTPLALLGVVDDAPEVNLRSWSEKWDAEQARFLSLRARAREMETGLADEPRFLGELDDVKRKLAVFEEAGHADVLQLFQKRSRQKRTVEAWEESWNAAGDQLRKIASEIVPDHLDKTDFDPDSAEDSGLLCLAAEALSRLEEIRKALEALSSQANEAISRWLTKKVESSWMRGVNASEKAYEDLREKLAGEGAGAPDAYGELVQRRQAVERRLRELEGRRKQVSELKTQADESLRRLLKIRRERTESRRKFLDHVLGENRHIRIEVAPYGSGETAKEEFRRLIQREGGGFEKDVDSLLGKLHANVDGPEDIEKNLADIKDRVRAIISGRSDSNSLFKDQRFAAHIRKLPPEAMDRLELWFPEDSLHVRYSATGDGRGFRSIQQGSPGQKTAALLAFLLSYGEEPLILDQPEDDLDNRLIYDLIVNRLREVKRHRQVIVVTHNANIVVNGDAELVVALSVKGGETRVESQGGLQEKIVRHAVCAVMEGGRKAFEDRYRRIALEDRHV</sequence>
<gene>
    <name evidence="3" type="ORF">EPICR_40242</name>
</gene>
<dbReference type="GO" id="GO:0016887">
    <property type="term" value="F:ATP hydrolysis activity"/>
    <property type="evidence" value="ECO:0007669"/>
    <property type="project" value="InterPro"/>
</dbReference>
<feature type="coiled-coil region" evidence="1">
    <location>
        <begin position="544"/>
        <end position="571"/>
    </location>
</feature>
<dbReference type="SUPFAM" id="SSF52540">
    <property type="entry name" value="P-loop containing nucleoside triphosphate hydrolases"/>
    <property type="match status" value="1"/>
</dbReference>
<dbReference type="PANTHER" id="PTHR42924">
    <property type="entry name" value="EXONUCLEASE"/>
    <property type="match status" value="1"/>
</dbReference>
<evidence type="ECO:0000259" key="2">
    <source>
        <dbReference type="Pfam" id="PF13304"/>
    </source>
</evidence>
<dbReference type="InterPro" id="IPR027417">
    <property type="entry name" value="P-loop_NTPase"/>
</dbReference>
<dbReference type="NCBIfam" id="NF045780">
    <property type="entry name" value="TrlF_fam_ATP"/>
    <property type="match status" value="1"/>
</dbReference>
<name>A0A484HP69_9BACT</name>
<dbReference type="AlphaFoldDB" id="A0A484HP69"/>